<organism evidence="3 4">
    <name type="scientific">Stieleria bergensis</name>
    <dbReference type="NCBI Taxonomy" id="2528025"/>
    <lineage>
        <taxon>Bacteria</taxon>
        <taxon>Pseudomonadati</taxon>
        <taxon>Planctomycetota</taxon>
        <taxon>Planctomycetia</taxon>
        <taxon>Pirellulales</taxon>
        <taxon>Pirellulaceae</taxon>
        <taxon>Stieleria</taxon>
    </lineage>
</organism>
<feature type="region of interest" description="Disordered" evidence="1">
    <location>
        <begin position="1"/>
        <end position="25"/>
    </location>
</feature>
<feature type="compositionally biased region" description="Polar residues" evidence="1">
    <location>
        <begin position="1"/>
        <end position="13"/>
    </location>
</feature>
<dbReference type="EMBL" id="CP036272">
    <property type="protein sequence ID" value="QDT62742.1"/>
    <property type="molecule type" value="Genomic_DNA"/>
</dbReference>
<evidence type="ECO:0000256" key="2">
    <source>
        <dbReference type="SAM" id="Phobius"/>
    </source>
</evidence>
<proteinExistence type="predicted"/>
<accession>A0A517T2Y7</accession>
<sequence length="333" mass="36740">MSTSDQANLNQGRQPPGGPQRELGEEDALSIACQSCGAELVVASNIRSTVCPYCASPSIVERPPTPNRPDPTFVVGFVRDHQQATNAVKEWITSRHMFVRSDFKRASPELTRGVYLPAYLYSAISDSQYSAEIGENYTETETYTTTDSNGKSVTKTRTVTKTEYRSLQGRHEGYLIDIVVSASRGVANDALGAIEPFDLRAMRRYEAGMIAGWIAEEPSRTVDECMRLSHDEAMQIIQRKLQGFMPGDSHRNLRHRTNLHDEMVHLILLPIWSFALRYADDQPPLKILVNGQTGRVNGEVPISYGKIALAVAAVLLVVLILFLLFGGAAGLAN</sequence>
<evidence type="ECO:0000256" key="1">
    <source>
        <dbReference type="SAM" id="MobiDB-lite"/>
    </source>
</evidence>
<keyword evidence="4" id="KW-1185">Reference proteome</keyword>
<protein>
    <recommendedName>
        <fullName evidence="5">Primosomal protein N' (Replication factor Y)-superfamily II helicase</fullName>
    </recommendedName>
</protein>
<reference evidence="3 4" key="1">
    <citation type="submission" date="2019-02" db="EMBL/GenBank/DDBJ databases">
        <title>Deep-cultivation of Planctomycetes and their phenomic and genomic characterization uncovers novel biology.</title>
        <authorList>
            <person name="Wiegand S."/>
            <person name="Jogler M."/>
            <person name="Boedeker C."/>
            <person name="Pinto D."/>
            <person name="Vollmers J."/>
            <person name="Rivas-Marin E."/>
            <person name="Kohn T."/>
            <person name="Peeters S.H."/>
            <person name="Heuer A."/>
            <person name="Rast P."/>
            <person name="Oberbeckmann S."/>
            <person name="Bunk B."/>
            <person name="Jeske O."/>
            <person name="Meyerdierks A."/>
            <person name="Storesund J.E."/>
            <person name="Kallscheuer N."/>
            <person name="Luecker S."/>
            <person name="Lage O.M."/>
            <person name="Pohl T."/>
            <person name="Merkel B.J."/>
            <person name="Hornburger P."/>
            <person name="Mueller R.-W."/>
            <person name="Bruemmer F."/>
            <person name="Labrenz M."/>
            <person name="Spormann A.M."/>
            <person name="Op den Camp H."/>
            <person name="Overmann J."/>
            <person name="Amann R."/>
            <person name="Jetten M.S.M."/>
            <person name="Mascher T."/>
            <person name="Medema M.H."/>
            <person name="Devos D.P."/>
            <person name="Kaster A.-K."/>
            <person name="Ovreas L."/>
            <person name="Rohde M."/>
            <person name="Galperin M.Y."/>
            <person name="Jogler C."/>
        </authorList>
    </citation>
    <scope>NUCLEOTIDE SEQUENCE [LARGE SCALE GENOMIC DNA]</scope>
    <source>
        <strain evidence="3 4">SV_7m_r</strain>
    </source>
</reference>
<evidence type="ECO:0000313" key="4">
    <source>
        <dbReference type="Proteomes" id="UP000315003"/>
    </source>
</evidence>
<evidence type="ECO:0000313" key="3">
    <source>
        <dbReference type="EMBL" id="QDT62742.1"/>
    </source>
</evidence>
<keyword evidence="2" id="KW-0812">Transmembrane</keyword>
<dbReference type="PANTHER" id="PTHR37826:SF3">
    <property type="entry name" value="J DOMAIN-CONTAINING PROTEIN"/>
    <property type="match status" value="1"/>
</dbReference>
<keyword evidence="2" id="KW-1133">Transmembrane helix</keyword>
<name>A0A517T2Y7_9BACT</name>
<dbReference type="PANTHER" id="PTHR37826">
    <property type="entry name" value="FLOTILLIN BAND_7_5 DOMAIN PROTEIN"/>
    <property type="match status" value="1"/>
</dbReference>
<dbReference type="AlphaFoldDB" id="A0A517T2Y7"/>
<feature type="transmembrane region" description="Helical" evidence="2">
    <location>
        <begin position="307"/>
        <end position="332"/>
    </location>
</feature>
<dbReference type="RefSeq" id="WP_419187894.1">
    <property type="nucleotide sequence ID" value="NZ_CP036272.1"/>
</dbReference>
<dbReference type="Proteomes" id="UP000315003">
    <property type="component" value="Chromosome"/>
</dbReference>
<evidence type="ECO:0008006" key="5">
    <source>
        <dbReference type="Google" id="ProtNLM"/>
    </source>
</evidence>
<keyword evidence="2" id="KW-0472">Membrane</keyword>
<gene>
    <name evidence="3" type="ORF">SV7mr_52930</name>
</gene>